<proteinExistence type="predicted"/>
<dbReference type="EMBL" id="MCFA01000026">
    <property type="protein sequence ID" value="ORY15303.1"/>
    <property type="molecule type" value="Genomic_DNA"/>
</dbReference>
<comment type="caution">
    <text evidence="1">The sequence shown here is derived from an EMBL/GenBank/DDBJ whole genome shotgun (WGS) entry which is preliminary data.</text>
</comment>
<accession>A0A1Y1ZYG0</accession>
<feature type="non-terminal residue" evidence="1">
    <location>
        <position position="91"/>
    </location>
</feature>
<dbReference type="Proteomes" id="UP000193144">
    <property type="component" value="Unassembled WGS sequence"/>
</dbReference>
<dbReference type="AlphaFoldDB" id="A0A1Y1ZYG0"/>
<name>A0A1Y1ZYG0_9PLEO</name>
<feature type="non-terminal residue" evidence="1">
    <location>
        <position position="1"/>
    </location>
</feature>
<keyword evidence="2" id="KW-1185">Reference proteome</keyword>
<dbReference type="OrthoDB" id="4135672at2759"/>
<reference evidence="1 2" key="1">
    <citation type="submission" date="2016-07" db="EMBL/GenBank/DDBJ databases">
        <title>Pervasive Adenine N6-methylation of Active Genes in Fungi.</title>
        <authorList>
            <consortium name="DOE Joint Genome Institute"/>
            <person name="Mondo S.J."/>
            <person name="Dannebaum R.O."/>
            <person name="Kuo R.C."/>
            <person name="Labutti K."/>
            <person name="Haridas S."/>
            <person name="Kuo A."/>
            <person name="Salamov A."/>
            <person name="Ahrendt S.R."/>
            <person name="Lipzen A."/>
            <person name="Sullivan W."/>
            <person name="Andreopoulos W.B."/>
            <person name="Clum A."/>
            <person name="Lindquist E."/>
            <person name="Daum C."/>
            <person name="Ramamoorthy G.K."/>
            <person name="Gryganskyi A."/>
            <person name="Culley D."/>
            <person name="Magnuson J.K."/>
            <person name="James T.Y."/>
            <person name="O'Malley M.A."/>
            <person name="Stajich J.E."/>
            <person name="Spatafora J.W."/>
            <person name="Visel A."/>
            <person name="Grigoriev I.V."/>
        </authorList>
    </citation>
    <scope>NUCLEOTIDE SEQUENCE [LARGE SCALE GENOMIC DNA]</scope>
    <source>
        <strain evidence="1 2">CBS 115471</strain>
    </source>
</reference>
<gene>
    <name evidence="1" type="ORF">BCR34DRAFT_444850</name>
</gene>
<sequence length="91" mass="10247">VSHAVYLISSLDAPRNHQSIFVKTNADKPGYIFRVTGNIQNGMAFGHRPEIRPEDSHEFVSKTYPGTVSEASYERMRDVVDKVEPPNKDSN</sequence>
<dbReference type="Pfam" id="PF20174">
    <property type="entry name" value="DUF6540"/>
    <property type="match status" value="1"/>
</dbReference>
<evidence type="ECO:0000313" key="1">
    <source>
        <dbReference type="EMBL" id="ORY15303.1"/>
    </source>
</evidence>
<evidence type="ECO:0000313" key="2">
    <source>
        <dbReference type="Proteomes" id="UP000193144"/>
    </source>
</evidence>
<dbReference type="InterPro" id="IPR046670">
    <property type="entry name" value="DUF6540"/>
</dbReference>
<organism evidence="1 2">
    <name type="scientific">Clohesyomyces aquaticus</name>
    <dbReference type="NCBI Taxonomy" id="1231657"/>
    <lineage>
        <taxon>Eukaryota</taxon>
        <taxon>Fungi</taxon>
        <taxon>Dikarya</taxon>
        <taxon>Ascomycota</taxon>
        <taxon>Pezizomycotina</taxon>
        <taxon>Dothideomycetes</taxon>
        <taxon>Pleosporomycetidae</taxon>
        <taxon>Pleosporales</taxon>
        <taxon>Lindgomycetaceae</taxon>
        <taxon>Clohesyomyces</taxon>
    </lineage>
</organism>
<protein>
    <submittedName>
        <fullName evidence="1">Uncharacterized protein</fullName>
    </submittedName>
</protein>